<dbReference type="InterPro" id="IPR013767">
    <property type="entry name" value="PAS_fold"/>
</dbReference>
<dbReference type="SMART" id="SM00086">
    <property type="entry name" value="PAC"/>
    <property type="match status" value="4"/>
</dbReference>
<dbReference type="GO" id="GO:0005524">
    <property type="term" value="F:ATP binding"/>
    <property type="evidence" value="ECO:0007669"/>
    <property type="project" value="UniProtKB-KW"/>
</dbReference>
<dbReference type="Pfam" id="PF00989">
    <property type="entry name" value="PAS"/>
    <property type="match status" value="1"/>
</dbReference>
<dbReference type="Pfam" id="PF08447">
    <property type="entry name" value="PAS_3"/>
    <property type="match status" value="1"/>
</dbReference>
<dbReference type="InterPro" id="IPR003661">
    <property type="entry name" value="HisK_dim/P_dom"/>
</dbReference>
<dbReference type="Pfam" id="PF02518">
    <property type="entry name" value="HATPase_c"/>
    <property type="match status" value="1"/>
</dbReference>
<keyword evidence="13" id="KW-0902">Two-component regulatory system</keyword>
<dbReference type="CDD" id="cd00082">
    <property type="entry name" value="HisKA"/>
    <property type="match status" value="1"/>
</dbReference>
<feature type="transmembrane region" description="Helical" evidence="23">
    <location>
        <begin position="145"/>
        <end position="164"/>
    </location>
</feature>
<dbReference type="Gene3D" id="3.40.50.2300">
    <property type="match status" value="1"/>
</dbReference>
<dbReference type="InterPro" id="IPR000014">
    <property type="entry name" value="PAS"/>
</dbReference>
<feature type="modified residue" description="Phosphohistidine" evidence="20">
    <location>
        <position position="1498"/>
    </location>
</feature>
<feature type="domain" description="PAC" evidence="27">
    <location>
        <begin position="607"/>
        <end position="657"/>
    </location>
</feature>
<dbReference type="Pfam" id="PF00512">
    <property type="entry name" value="HisKA"/>
    <property type="match status" value="1"/>
</dbReference>
<dbReference type="RefSeq" id="WP_155711906.1">
    <property type="nucleotide sequence ID" value="NZ_BMWU01000023.1"/>
</dbReference>
<evidence type="ECO:0000256" key="5">
    <source>
        <dbReference type="ARBA" id="ARBA00022553"/>
    </source>
</evidence>
<feature type="transmembrane region" description="Helical" evidence="23">
    <location>
        <begin position="119"/>
        <end position="138"/>
    </location>
</feature>
<comment type="caution">
    <text evidence="29">The sequence shown here is derived from an EMBL/GenBank/DDBJ whole genome shotgun (WGS) entry which is preliminary data.</text>
</comment>
<feature type="transmembrane region" description="Helical" evidence="23">
    <location>
        <begin position="184"/>
        <end position="202"/>
    </location>
</feature>
<dbReference type="Gene3D" id="1.10.287.130">
    <property type="match status" value="1"/>
</dbReference>
<dbReference type="FunFam" id="3.30.565.10:FF:000010">
    <property type="entry name" value="Sensor histidine kinase RcsC"/>
    <property type="match status" value="1"/>
</dbReference>
<feature type="transmembrane region" description="Helical" evidence="23">
    <location>
        <begin position="218"/>
        <end position="240"/>
    </location>
</feature>
<dbReference type="SMART" id="SM00387">
    <property type="entry name" value="HATPase_c"/>
    <property type="match status" value="1"/>
</dbReference>
<evidence type="ECO:0000313" key="30">
    <source>
        <dbReference type="Proteomes" id="UP000431684"/>
    </source>
</evidence>
<comment type="function">
    <text evidence="16">Member of the two-component regulatory system BvgS/BvgA. Phosphorylates BvgA via a four-step phosphorelay in response to environmental signals.</text>
</comment>
<gene>
    <name evidence="29" type="ORF">GJV26_28340</name>
</gene>
<evidence type="ECO:0000256" key="23">
    <source>
        <dbReference type="SAM" id="Phobius"/>
    </source>
</evidence>
<keyword evidence="30" id="KW-1185">Reference proteome</keyword>
<dbReference type="InterPro" id="IPR035965">
    <property type="entry name" value="PAS-like_dom_sf"/>
</dbReference>
<evidence type="ECO:0000256" key="18">
    <source>
        <dbReference type="ARBA" id="ARBA00068150"/>
    </source>
</evidence>
<dbReference type="Proteomes" id="UP000431684">
    <property type="component" value="Unassembled WGS sequence"/>
</dbReference>
<dbReference type="CDD" id="cd00130">
    <property type="entry name" value="PAS"/>
    <property type="match status" value="4"/>
</dbReference>
<dbReference type="InterPro" id="IPR036097">
    <property type="entry name" value="HisK_dim/P_sf"/>
</dbReference>
<dbReference type="EMBL" id="WNWM01000002">
    <property type="protein sequence ID" value="MUI16336.1"/>
    <property type="molecule type" value="Genomic_DNA"/>
</dbReference>
<dbReference type="SUPFAM" id="SSF47226">
    <property type="entry name" value="Histidine-containing phosphotransfer domain, HPT domain"/>
    <property type="match status" value="1"/>
</dbReference>
<evidence type="ECO:0000256" key="16">
    <source>
        <dbReference type="ARBA" id="ARBA00058004"/>
    </source>
</evidence>
<evidence type="ECO:0000256" key="9">
    <source>
        <dbReference type="ARBA" id="ARBA00022741"/>
    </source>
</evidence>
<dbReference type="Pfam" id="PF13426">
    <property type="entry name" value="PAS_9"/>
    <property type="match status" value="2"/>
</dbReference>
<dbReference type="Gene3D" id="6.10.250.490">
    <property type="match status" value="1"/>
</dbReference>
<dbReference type="SUPFAM" id="SSF55785">
    <property type="entry name" value="PYP-like sensor domain (PAS domain)"/>
    <property type="match status" value="4"/>
</dbReference>
<dbReference type="Pfam" id="PF01627">
    <property type="entry name" value="Hpt"/>
    <property type="match status" value="1"/>
</dbReference>
<dbReference type="CDD" id="cd16922">
    <property type="entry name" value="HATPase_EvgS-ArcB-TorS-like"/>
    <property type="match status" value="1"/>
</dbReference>
<comment type="subcellular location">
    <subcellularLocation>
        <location evidence="2">Cell membrane</location>
        <topology evidence="2">Multi-pass membrane protein</topology>
    </subcellularLocation>
</comment>
<evidence type="ECO:0000256" key="11">
    <source>
        <dbReference type="ARBA" id="ARBA00022840"/>
    </source>
</evidence>
<evidence type="ECO:0000259" key="26">
    <source>
        <dbReference type="PROSITE" id="PS50112"/>
    </source>
</evidence>
<keyword evidence="14" id="KW-0843">Virulence</keyword>
<evidence type="ECO:0000256" key="2">
    <source>
        <dbReference type="ARBA" id="ARBA00004651"/>
    </source>
</evidence>
<dbReference type="InterPro" id="IPR013655">
    <property type="entry name" value="PAS_fold_3"/>
</dbReference>
<feature type="domain" description="PAS" evidence="26">
    <location>
        <begin position="912"/>
        <end position="982"/>
    </location>
</feature>
<dbReference type="Gene3D" id="3.30.565.10">
    <property type="entry name" value="Histidine kinase-like ATPase, C-terminal domain"/>
    <property type="match status" value="1"/>
</dbReference>
<keyword evidence="12 23" id="KW-1133">Transmembrane helix</keyword>
<feature type="transmembrane region" description="Helical" evidence="23">
    <location>
        <begin position="66"/>
        <end position="87"/>
    </location>
</feature>
<evidence type="ECO:0000256" key="10">
    <source>
        <dbReference type="ARBA" id="ARBA00022777"/>
    </source>
</evidence>
<dbReference type="PROSITE" id="PS50109">
    <property type="entry name" value="HIS_KIN"/>
    <property type="match status" value="1"/>
</dbReference>
<dbReference type="InterPro" id="IPR001789">
    <property type="entry name" value="Sig_transdc_resp-reg_receiver"/>
</dbReference>
<dbReference type="SUPFAM" id="SSF47384">
    <property type="entry name" value="Homodimeric domain of signal transducing histidine kinase"/>
    <property type="match status" value="1"/>
</dbReference>
<feature type="domain" description="PAS" evidence="26">
    <location>
        <begin position="787"/>
        <end position="836"/>
    </location>
</feature>
<feature type="modified residue" description="4-aspartylphosphate" evidence="21">
    <location>
        <position position="1355"/>
    </location>
</feature>
<feature type="domain" description="HPt" evidence="28">
    <location>
        <begin position="1459"/>
        <end position="1552"/>
    </location>
</feature>
<dbReference type="InterPro" id="IPR008207">
    <property type="entry name" value="Sig_transdc_His_kin_Hpt_dom"/>
</dbReference>
<dbReference type="PANTHER" id="PTHR45339">
    <property type="entry name" value="HYBRID SIGNAL TRANSDUCTION HISTIDINE KINASE J"/>
    <property type="match status" value="1"/>
</dbReference>
<dbReference type="InterPro" id="IPR036641">
    <property type="entry name" value="HPT_dom_sf"/>
</dbReference>
<dbReference type="InterPro" id="IPR000700">
    <property type="entry name" value="PAS-assoc_C"/>
</dbReference>
<dbReference type="Pfam" id="PF00072">
    <property type="entry name" value="Response_reg"/>
    <property type="match status" value="1"/>
</dbReference>
<feature type="transmembrane region" description="Helical" evidence="23">
    <location>
        <begin position="39"/>
        <end position="59"/>
    </location>
</feature>
<feature type="domain" description="PAS" evidence="26">
    <location>
        <begin position="529"/>
        <end position="581"/>
    </location>
</feature>
<dbReference type="SUPFAM" id="SSF52172">
    <property type="entry name" value="CheY-like"/>
    <property type="match status" value="1"/>
</dbReference>
<feature type="domain" description="Response regulatory" evidence="25">
    <location>
        <begin position="1301"/>
        <end position="1424"/>
    </location>
</feature>
<accession>A0A6I3XLF5</accession>
<dbReference type="SMART" id="SM00388">
    <property type="entry name" value="HisKA"/>
    <property type="match status" value="1"/>
</dbReference>
<dbReference type="Gene3D" id="1.20.120.160">
    <property type="entry name" value="HPT domain"/>
    <property type="match status" value="1"/>
</dbReference>
<dbReference type="FunFam" id="1.10.287.130:FF:000002">
    <property type="entry name" value="Two-component osmosensing histidine kinase"/>
    <property type="match status" value="1"/>
</dbReference>
<dbReference type="PROSITE" id="PS50894">
    <property type="entry name" value="HPT"/>
    <property type="match status" value="1"/>
</dbReference>
<protein>
    <recommendedName>
        <fullName evidence="18">Sensory/regulatory protein RpfC</fullName>
        <ecNumber evidence="3">2.7.13.3</ecNumber>
    </recommendedName>
    <alternativeName>
        <fullName evidence="19">Virulence sensor protein BvgS</fullName>
    </alternativeName>
</protein>
<dbReference type="InterPro" id="IPR036890">
    <property type="entry name" value="HATPase_C_sf"/>
</dbReference>
<dbReference type="SMART" id="SM00448">
    <property type="entry name" value="REC"/>
    <property type="match status" value="1"/>
</dbReference>
<evidence type="ECO:0000256" key="19">
    <source>
        <dbReference type="ARBA" id="ARBA00070152"/>
    </source>
</evidence>
<evidence type="ECO:0000256" key="13">
    <source>
        <dbReference type="ARBA" id="ARBA00023012"/>
    </source>
</evidence>
<keyword evidence="5 21" id="KW-0597">Phosphoprotein</keyword>
<keyword evidence="9" id="KW-0547">Nucleotide-binding</keyword>
<evidence type="ECO:0000259" key="25">
    <source>
        <dbReference type="PROSITE" id="PS50110"/>
    </source>
</evidence>
<keyword evidence="8" id="KW-0732">Signal</keyword>
<evidence type="ECO:0000313" key="29">
    <source>
        <dbReference type="EMBL" id="MUI16336.1"/>
    </source>
</evidence>
<keyword evidence="22" id="KW-0175">Coiled coil</keyword>
<sequence length="1563" mass="171273">MHKIRPHQLAGMFLALSGLAVMAGWLTHQQRLHQLLAEYFPVAFSAALCFFVAGVALLLPQSRPRIWNAGQSAATLLLLVLGGLSMVQNFTEADLGLDQLFVPPMVNDGYRPPVRMSPLASLGFVLAAGCFSMLGRLGTSRAVQVAVQVLSHALLALGIFGLVGHSLRLEVLYGWYRFARMVPYSAFCFIVLGAGMWVLWFGTMKRSGAYTNRQDKRIAAIATLILFVLAFTGGLTGFVLSTHRTEASLWQGMQAALANRTQLIETVIADRIKLSAAMAADPIMVAALRQAGTQPPADPGAAVHEMHRRFVGPLGAGMSVLSADGKLLVAHGQLETRPRLALTARAGVTLLWNGHTILQVTVPVVQDGKRLGMLVTQYVLTPLDRLLADAGLPGRTGHLLVCGAVSSGHVGCLPSRLQPDGYLLASRINPNDGKPWPAARALEGRTGIASVTDGRRQRVIAAFGPVPGLRLGVVIKQETLELYAPIRAQLTDLLVLLTLLVGSSLVLLRSQLLPLVTSLLQAKREASFNEAKIRSVVESVADGLLTLDELGTIESLNPAAAAMFGYAPEEVVGQHVNMLIPVHLRHGHSQKMAGYRQSGLPASVHTGGVEGQGLRKDGSHFPIQVSIREMRSEHNRMFVGIVRDVSAQKHAEQEMRVAEERFRLVSQATNDVVWDLDFATEQTWWNEGISHQFGYQSSEVDPGPGWWRDRIHPEDRDDLLARIDGQLDSGCLSWTEEYRFRKADGSYIHIEDRAYIIRDGAGRPTRAIGAMMDVTRRKLAKDLLRRSEQRFSNVFNMSPVAITITRATDGRFLDANDALLRMLGYRRDEVVGNSSMAIGFWYTVEERLAMVERIERQGSVRDFPMRGRTKDGAILDLLISVDQLELNGDNYLFCFLTNITDRKRAEEALRDSEERFRSIVETTEDWIWWIDVKGCLLYANPAVEDILGYPAEQLLGTSILNHLHEEQRAHVESSLSQLVTKKGSWSNLLMRWRHKDGSDRYTQSNAVPILNEGGELIGYRGSDHDITLLKRYEQNLEEAKHKAEAANQAKSEFLANMSHEIRTPMNAVIGLTSLVLNTPLSAQQREYLELMKSSADSLLRLLNDILDFSKMEARKLELEPIEFDVHEAVGNTLKTFAASARERQIELTCHVAPTLPAVLVGDPGRLAQIIVNLTGNAIKFTRQGEIAVRLAAEPQAGSSTLLHISVADSGIGMTEEQQATIFQAFQQADSSTTRQFGGTGLGLSIVSQLVALMDGSIRVESTLGAGTTFHVAVRLGVPERQPLPTVSQPALLLALSPRRLNVLVAEDHPVNQVLIAAILKGRGHAFSIAHNGLEVLRLLDRDPGEHPPFDVVLMDGQMPVMDGYQTTREIRRRERSTGKHLRIIAVTANAMTDDRDRCLAAGMDDYVSKPVDADQLLERLEAASPAGGVEQAPQALPVATPATLRTFAQDAALQRTRGKRTLLRQLVELLLRDLPDTLAALESALAADDARLVERTAHRLRGAAFTVCAEALAAAAGGLELAARNADLARMQEGVGALQARAAELATELNVFMENDNEGTDCR</sequence>
<dbReference type="Gene3D" id="3.30.450.20">
    <property type="entry name" value="PAS domain"/>
    <property type="match status" value="4"/>
</dbReference>
<evidence type="ECO:0000256" key="7">
    <source>
        <dbReference type="ARBA" id="ARBA00022692"/>
    </source>
</evidence>
<evidence type="ECO:0000256" key="12">
    <source>
        <dbReference type="ARBA" id="ARBA00022989"/>
    </source>
</evidence>
<evidence type="ECO:0000256" key="8">
    <source>
        <dbReference type="ARBA" id="ARBA00022729"/>
    </source>
</evidence>
<evidence type="ECO:0000259" key="28">
    <source>
        <dbReference type="PROSITE" id="PS50894"/>
    </source>
</evidence>
<dbReference type="InterPro" id="IPR004358">
    <property type="entry name" value="Sig_transdc_His_kin-like_C"/>
</dbReference>
<feature type="domain" description="PAC" evidence="27">
    <location>
        <begin position="734"/>
        <end position="786"/>
    </location>
</feature>
<dbReference type="PRINTS" id="PR00344">
    <property type="entry name" value="BCTRLSENSOR"/>
</dbReference>
<comment type="subunit">
    <text evidence="17">At low DSF concentrations, interacts with RpfF.</text>
</comment>
<evidence type="ECO:0000256" key="17">
    <source>
        <dbReference type="ARBA" id="ARBA00064003"/>
    </source>
</evidence>
<keyword evidence="4" id="KW-1003">Cell membrane</keyword>
<evidence type="ECO:0000256" key="3">
    <source>
        <dbReference type="ARBA" id="ARBA00012438"/>
    </source>
</evidence>
<dbReference type="NCBIfam" id="TIGR00229">
    <property type="entry name" value="sensory_box"/>
    <property type="match status" value="4"/>
</dbReference>
<dbReference type="PROSITE" id="PS50112">
    <property type="entry name" value="PAS"/>
    <property type="match status" value="4"/>
</dbReference>
<dbReference type="PANTHER" id="PTHR45339:SF1">
    <property type="entry name" value="HYBRID SIGNAL TRANSDUCTION HISTIDINE KINASE J"/>
    <property type="match status" value="1"/>
</dbReference>
<proteinExistence type="predicted"/>
<dbReference type="EC" id="2.7.13.3" evidence="3"/>
<comment type="catalytic activity">
    <reaction evidence="1">
        <text>ATP + protein L-histidine = ADP + protein N-phospho-L-histidine.</text>
        <dbReference type="EC" id="2.7.13.3"/>
    </reaction>
</comment>
<feature type="domain" description="PAS" evidence="26">
    <location>
        <begin position="658"/>
        <end position="730"/>
    </location>
</feature>
<keyword evidence="6" id="KW-0808">Transferase</keyword>
<dbReference type="InterPro" id="IPR005467">
    <property type="entry name" value="His_kinase_dom"/>
</dbReference>
<dbReference type="InterPro" id="IPR003594">
    <property type="entry name" value="HATPase_dom"/>
</dbReference>
<dbReference type="CDD" id="cd17546">
    <property type="entry name" value="REC_hyHK_CKI1_RcsC-like"/>
    <property type="match status" value="1"/>
</dbReference>
<feature type="coiled-coil region" evidence="22">
    <location>
        <begin position="1029"/>
        <end position="1056"/>
    </location>
</feature>
<feature type="domain" description="Histidine kinase" evidence="24">
    <location>
        <begin position="1056"/>
        <end position="1277"/>
    </location>
</feature>
<evidence type="ECO:0000256" key="6">
    <source>
        <dbReference type="ARBA" id="ARBA00022679"/>
    </source>
</evidence>
<dbReference type="GO" id="GO:0006355">
    <property type="term" value="P:regulation of DNA-templated transcription"/>
    <property type="evidence" value="ECO:0007669"/>
    <property type="project" value="InterPro"/>
</dbReference>
<evidence type="ECO:0000256" key="15">
    <source>
        <dbReference type="ARBA" id="ARBA00023136"/>
    </source>
</evidence>
<evidence type="ECO:0000256" key="22">
    <source>
        <dbReference type="SAM" id="Coils"/>
    </source>
</evidence>
<evidence type="ECO:0000256" key="20">
    <source>
        <dbReference type="PROSITE-ProRule" id="PRU00110"/>
    </source>
</evidence>
<dbReference type="PROSITE" id="PS50110">
    <property type="entry name" value="RESPONSE_REGULATORY"/>
    <property type="match status" value="1"/>
</dbReference>
<dbReference type="PROSITE" id="PS50113">
    <property type="entry name" value="PAC"/>
    <property type="match status" value="3"/>
</dbReference>
<evidence type="ECO:0000256" key="1">
    <source>
        <dbReference type="ARBA" id="ARBA00000085"/>
    </source>
</evidence>
<dbReference type="GO" id="GO:0000155">
    <property type="term" value="F:phosphorelay sensor kinase activity"/>
    <property type="evidence" value="ECO:0007669"/>
    <property type="project" value="InterPro"/>
</dbReference>
<dbReference type="SMART" id="SM00091">
    <property type="entry name" value="PAS"/>
    <property type="match status" value="4"/>
</dbReference>
<organism evidence="29 30">
    <name type="scientific">Pseudoduganella dura</name>
    <dbReference type="NCBI Taxonomy" id="321982"/>
    <lineage>
        <taxon>Bacteria</taxon>
        <taxon>Pseudomonadati</taxon>
        <taxon>Pseudomonadota</taxon>
        <taxon>Betaproteobacteria</taxon>
        <taxon>Burkholderiales</taxon>
        <taxon>Oxalobacteraceae</taxon>
        <taxon>Telluria group</taxon>
        <taxon>Pseudoduganella</taxon>
    </lineage>
</organism>
<keyword evidence="11" id="KW-0067">ATP-binding</keyword>
<evidence type="ECO:0000256" key="4">
    <source>
        <dbReference type="ARBA" id="ARBA00022475"/>
    </source>
</evidence>
<evidence type="ECO:0000259" key="24">
    <source>
        <dbReference type="PROSITE" id="PS50109"/>
    </source>
</evidence>
<dbReference type="InterPro" id="IPR011006">
    <property type="entry name" value="CheY-like_superfamily"/>
</dbReference>
<keyword evidence="7 23" id="KW-0812">Transmembrane</keyword>
<dbReference type="OrthoDB" id="5290456at2"/>
<evidence type="ECO:0000256" key="14">
    <source>
        <dbReference type="ARBA" id="ARBA00023026"/>
    </source>
</evidence>
<dbReference type="GO" id="GO:0005886">
    <property type="term" value="C:plasma membrane"/>
    <property type="evidence" value="ECO:0007669"/>
    <property type="project" value="UniProtKB-SubCell"/>
</dbReference>
<name>A0A6I3XLF5_9BURK</name>
<dbReference type="SUPFAM" id="SSF55874">
    <property type="entry name" value="ATPase domain of HSP90 chaperone/DNA topoisomerase II/histidine kinase"/>
    <property type="match status" value="1"/>
</dbReference>
<reference evidence="29 30" key="1">
    <citation type="submission" date="2019-11" db="EMBL/GenBank/DDBJ databases">
        <title>Draft Genome Sequences of Six Type Strains of the Genus Massilia.</title>
        <authorList>
            <person name="Miess H."/>
            <person name="Frediansyah A."/>
            <person name="Goeker M."/>
            <person name="Gross H."/>
        </authorList>
    </citation>
    <scope>NUCLEOTIDE SEQUENCE [LARGE SCALE GENOMIC DNA]</scope>
    <source>
        <strain evidence="29 30">DSM 17513</strain>
    </source>
</reference>
<feature type="domain" description="PAC" evidence="27">
    <location>
        <begin position="986"/>
        <end position="1038"/>
    </location>
</feature>
<keyword evidence="15 23" id="KW-0472">Membrane</keyword>
<keyword evidence="10" id="KW-0418">Kinase</keyword>
<evidence type="ECO:0000256" key="21">
    <source>
        <dbReference type="PROSITE-ProRule" id="PRU00169"/>
    </source>
</evidence>
<dbReference type="InterPro" id="IPR001610">
    <property type="entry name" value="PAC"/>
</dbReference>
<evidence type="ECO:0000259" key="27">
    <source>
        <dbReference type="PROSITE" id="PS50113"/>
    </source>
</evidence>